<dbReference type="AlphaFoldDB" id="M1LXT8"/>
<evidence type="ECO:0000256" key="4">
    <source>
        <dbReference type="ARBA" id="ARBA00022763"/>
    </source>
</evidence>
<sequence length="208" mass="24248">MLYINSSQPDYWEQAVSDLKKKDRILKRIIPLYSEKKLLPSESPFITLVHSIVNQQISTKSACVIWGKFIKIFGKLPSPEDIICCRRENLNSIGLPRRKVEYLNDLAIHFYEKKINPDKWVSMDDESVISELSSIKGIGRWTSEMFLIFSLCRPDVMPLDDAGLIRAISLHYFSGEPVSRFEAREVSMAWRPWRTVASWYLWCSIEQQ</sequence>
<dbReference type="STRING" id="1208921.ST1E_0437"/>
<dbReference type="Gene3D" id="1.10.340.30">
    <property type="entry name" value="Hypothetical protein, domain 2"/>
    <property type="match status" value="1"/>
</dbReference>
<dbReference type="InterPro" id="IPR003265">
    <property type="entry name" value="HhH-GPD_domain"/>
</dbReference>
<dbReference type="EC" id="3.2.2.21" evidence="3"/>
<keyword evidence="8" id="KW-1185">Reference proteome</keyword>
<reference evidence="7 8" key="1">
    <citation type="journal article" date="2013" name="Genome Biol. Evol.">
        <title>Genome evolution and phylogenomic analysis of candidatus kinetoplastibacterium, the betaproteobacterial endosymbionts of strigomonas and angomonas.</title>
        <authorList>
            <person name="Alves J.M."/>
            <person name="Serrano M.G."/>
            <person name="Maia da Silva F."/>
            <person name="Voegtly L.J."/>
            <person name="Matveyev A.V."/>
            <person name="Teixeira M.M."/>
            <person name="Camargo E.P."/>
            <person name="Buck G.A."/>
        </authorList>
    </citation>
    <scope>NUCLEOTIDE SEQUENCE [LARGE SCALE GENOMIC DNA]</scope>
    <source>
        <strain evidence="7 8">TCC219</strain>
    </source>
</reference>
<dbReference type="PANTHER" id="PTHR43003">
    <property type="entry name" value="DNA-3-METHYLADENINE GLYCOSYLASE"/>
    <property type="match status" value="1"/>
</dbReference>
<keyword evidence="5" id="KW-0234">DNA repair</keyword>
<evidence type="ECO:0000256" key="1">
    <source>
        <dbReference type="ARBA" id="ARBA00000086"/>
    </source>
</evidence>
<evidence type="ECO:0000313" key="8">
    <source>
        <dbReference type="Proteomes" id="UP000011658"/>
    </source>
</evidence>
<proteinExistence type="inferred from homology"/>
<dbReference type="GO" id="GO:0043916">
    <property type="term" value="F:DNA-7-methylguanine glycosylase activity"/>
    <property type="evidence" value="ECO:0007669"/>
    <property type="project" value="TreeGrafter"/>
</dbReference>
<evidence type="ECO:0000256" key="3">
    <source>
        <dbReference type="ARBA" id="ARBA00012000"/>
    </source>
</evidence>
<dbReference type="InterPro" id="IPR051912">
    <property type="entry name" value="Alkylbase_DNA_Glycosylase/TA"/>
</dbReference>
<name>M1LXT8_9PROT</name>
<dbReference type="GO" id="GO:0032993">
    <property type="term" value="C:protein-DNA complex"/>
    <property type="evidence" value="ECO:0007669"/>
    <property type="project" value="TreeGrafter"/>
</dbReference>
<organism evidence="7 8">
    <name type="scientific">Candidatus Kinetoplastidibacterium galati TCC219</name>
    <dbReference type="NCBI Taxonomy" id="1208921"/>
    <lineage>
        <taxon>Bacteria</taxon>
        <taxon>Pseudomonadati</taxon>
        <taxon>Pseudomonadota</taxon>
        <taxon>Betaproteobacteria</taxon>
        <taxon>Candidatus Kinetoplastidibacterium</taxon>
    </lineage>
</organism>
<dbReference type="PATRIC" id="fig|1208921.3.peg.158"/>
<evidence type="ECO:0000313" key="7">
    <source>
        <dbReference type="EMBL" id="AGF48881.1"/>
    </source>
</evidence>
<dbReference type="Proteomes" id="UP000011658">
    <property type="component" value="Chromosome"/>
</dbReference>
<evidence type="ECO:0000256" key="2">
    <source>
        <dbReference type="ARBA" id="ARBA00010817"/>
    </source>
</evidence>
<dbReference type="EMBL" id="CP003806">
    <property type="protein sequence ID" value="AGF48881.1"/>
    <property type="molecule type" value="Genomic_DNA"/>
</dbReference>
<dbReference type="eggNOG" id="COG0122">
    <property type="taxonomic scope" value="Bacteria"/>
</dbReference>
<dbReference type="GO" id="GO:0006307">
    <property type="term" value="P:DNA alkylation repair"/>
    <property type="evidence" value="ECO:0007669"/>
    <property type="project" value="TreeGrafter"/>
</dbReference>
<evidence type="ECO:0000256" key="5">
    <source>
        <dbReference type="ARBA" id="ARBA00023204"/>
    </source>
</evidence>
<dbReference type="Pfam" id="PF00730">
    <property type="entry name" value="HhH-GPD"/>
    <property type="match status" value="1"/>
</dbReference>
<dbReference type="HOGENOM" id="CLU_000445_72_5_4"/>
<dbReference type="GO" id="GO:0006285">
    <property type="term" value="P:base-excision repair, AP site formation"/>
    <property type="evidence" value="ECO:0007669"/>
    <property type="project" value="TreeGrafter"/>
</dbReference>
<protein>
    <recommendedName>
        <fullName evidence="3">DNA-3-methyladenine glycosylase II</fullName>
        <ecNumber evidence="3">3.2.2.21</ecNumber>
    </recommendedName>
</protein>
<dbReference type="InterPro" id="IPR011257">
    <property type="entry name" value="DNA_glycosylase"/>
</dbReference>
<dbReference type="SUPFAM" id="SSF48150">
    <property type="entry name" value="DNA-glycosylase"/>
    <property type="match status" value="1"/>
</dbReference>
<dbReference type="GO" id="GO:0008725">
    <property type="term" value="F:DNA-3-methyladenine glycosylase activity"/>
    <property type="evidence" value="ECO:0007669"/>
    <property type="project" value="TreeGrafter"/>
</dbReference>
<dbReference type="PANTHER" id="PTHR43003:SF5">
    <property type="entry name" value="DNA-3-METHYLADENINE GLYCOSYLASE"/>
    <property type="match status" value="1"/>
</dbReference>
<keyword evidence="7" id="KW-0378">Hydrolase</keyword>
<dbReference type="Gene3D" id="1.10.1670.40">
    <property type="match status" value="1"/>
</dbReference>
<keyword evidence="7" id="KW-0326">Glycosidase</keyword>
<comment type="similarity">
    <text evidence="2">Belongs to the alkylbase DNA glycosidase AlkA family.</text>
</comment>
<gene>
    <name evidence="7" type="ORF">ST1E_0437</name>
</gene>
<dbReference type="GO" id="GO:0032131">
    <property type="term" value="F:alkylated DNA binding"/>
    <property type="evidence" value="ECO:0007669"/>
    <property type="project" value="TreeGrafter"/>
</dbReference>
<dbReference type="SMART" id="SM00478">
    <property type="entry name" value="ENDO3c"/>
    <property type="match status" value="1"/>
</dbReference>
<dbReference type="CDD" id="cd00056">
    <property type="entry name" value="ENDO3c"/>
    <property type="match status" value="1"/>
</dbReference>
<dbReference type="KEGG" id="kga:ST1E_0437"/>
<dbReference type="RefSeq" id="WP_015389366.1">
    <property type="nucleotide sequence ID" value="NC_020284.1"/>
</dbReference>
<feature type="domain" description="HhH-GPD" evidence="6">
    <location>
        <begin position="53"/>
        <end position="206"/>
    </location>
</feature>
<evidence type="ECO:0000259" key="6">
    <source>
        <dbReference type="SMART" id="SM00478"/>
    </source>
</evidence>
<accession>M1LXT8</accession>
<comment type="catalytic activity">
    <reaction evidence="1">
        <text>Hydrolysis of alkylated DNA, releasing 3-methyladenine, 3-methylguanine, 7-methylguanine and 7-methyladenine.</text>
        <dbReference type="EC" id="3.2.2.21"/>
    </reaction>
</comment>
<dbReference type="FunFam" id="1.10.340.30:FF:000004">
    <property type="entry name" value="DNA-3-methyladenine glycosylase II"/>
    <property type="match status" value="1"/>
</dbReference>
<dbReference type="OrthoDB" id="9811249at2"/>
<keyword evidence="4" id="KW-0227">DNA damage</keyword>